<feature type="region of interest" description="Disordered" evidence="1">
    <location>
        <begin position="411"/>
        <end position="453"/>
    </location>
</feature>
<reference evidence="2 3" key="1">
    <citation type="submission" date="2019-08" db="EMBL/GenBank/DDBJ databases">
        <title>In-depth cultivation of the pig gut microbiome towards novel bacterial diversity and tailored functional studies.</title>
        <authorList>
            <person name="Wylensek D."/>
            <person name="Hitch T.C.A."/>
            <person name="Clavel T."/>
        </authorList>
    </citation>
    <scope>NUCLEOTIDE SEQUENCE [LARGE SCALE GENOMIC DNA]</scope>
    <source>
        <strain evidence="2 3">WCA-383-APC-5B</strain>
    </source>
</reference>
<dbReference type="RefSeq" id="WP_154532072.1">
    <property type="nucleotide sequence ID" value="NZ_VULX01000024.1"/>
</dbReference>
<proteinExistence type="predicted"/>
<dbReference type="Proteomes" id="UP000460287">
    <property type="component" value="Unassembled WGS sequence"/>
</dbReference>
<dbReference type="InterPro" id="IPR013783">
    <property type="entry name" value="Ig-like_fold"/>
</dbReference>
<dbReference type="EMBL" id="VULX01000024">
    <property type="protein sequence ID" value="MSR92176.1"/>
    <property type="molecule type" value="Genomic_DNA"/>
</dbReference>
<dbReference type="AlphaFoldDB" id="A0A7X2T1X8"/>
<sequence length="453" mass="49102">MVWEKESDNYVIPSYASVKIEGQNSALAGVDGIDKYGYAKINKDKIAISPNGDGYYDELIPSLYLFRSAKSMSVDILDFDNFATNTNYSKKDIKVTGRVSAKTKTLKITGNDVEIKDDRSFEADVKLNEGVNIVTVYAADKDGNELANYGVKIFCDVTAPVITLTSPLVNGGVINASSHKLELKGTVSDNFQGYEFRINGEEVIKYENDAKFGPKVNTKEFTKELNVNDGDIITLKAVDLFGNETVNKYTVKINPSLGVSVDNVTDGGYYNKDVTPNVKYNADLYDVTITVNGQPYENGQTITAEGSYTLAVKSVLKGEDKPQGIQEYKFTIDKTAPVVKINGMENGKAYNKDVLPKIEVEEGAVVTSITLDGKAYDGSAIIIVGKHVLEVTAVDLAGNISEKIVVFNISAPKPEDPNKNPGNSQDKPNPGNNQSKPGTGNTSSSISDNSKNL</sequence>
<name>A0A7X2T1X8_9CLOT</name>
<gene>
    <name evidence="2" type="ORF">FYJ33_12415</name>
</gene>
<protein>
    <submittedName>
        <fullName evidence="2">Cadherin-like beta sandwich domain-containing protein</fullName>
    </submittedName>
</protein>
<feature type="compositionally biased region" description="Polar residues" evidence="1">
    <location>
        <begin position="420"/>
        <end position="453"/>
    </location>
</feature>
<dbReference type="Gene3D" id="2.60.40.10">
    <property type="entry name" value="Immunoglobulins"/>
    <property type="match status" value="2"/>
</dbReference>
<evidence type="ECO:0000313" key="2">
    <source>
        <dbReference type="EMBL" id="MSR92176.1"/>
    </source>
</evidence>
<keyword evidence="3" id="KW-1185">Reference proteome</keyword>
<accession>A0A7X2T1X8</accession>
<dbReference type="Pfam" id="PF09136">
    <property type="entry name" value="Glucodextran_B"/>
    <property type="match status" value="1"/>
</dbReference>
<evidence type="ECO:0000256" key="1">
    <source>
        <dbReference type="SAM" id="MobiDB-lite"/>
    </source>
</evidence>
<evidence type="ECO:0000313" key="3">
    <source>
        <dbReference type="Proteomes" id="UP000460287"/>
    </source>
</evidence>
<organism evidence="2 3">
    <name type="scientific">Inconstantimicrobium porci</name>
    <dbReference type="NCBI Taxonomy" id="2652291"/>
    <lineage>
        <taxon>Bacteria</taxon>
        <taxon>Bacillati</taxon>
        <taxon>Bacillota</taxon>
        <taxon>Clostridia</taxon>
        <taxon>Eubacteriales</taxon>
        <taxon>Clostridiaceae</taxon>
        <taxon>Inconstantimicrobium</taxon>
    </lineage>
</organism>
<comment type="caution">
    <text evidence="2">The sequence shown here is derived from an EMBL/GenBank/DDBJ whole genome shotgun (WGS) entry which is preliminary data.</text>
</comment>